<evidence type="ECO:0000259" key="7">
    <source>
        <dbReference type="Pfam" id="PF00144"/>
    </source>
</evidence>
<dbReference type="GO" id="GO:0004563">
    <property type="term" value="F:beta-N-acetylhexosaminidase activity"/>
    <property type="evidence" value="ECO:0007669"/>
    <property type="project" value="UniProtKB-EC"/>
</dbReference>
<feature type="domain" description="Glycoside hydrolase family 3 N-terminal" evidence="8">
    <location>
        <begin position="43"/>
        <end position="358"/>
    </location>
</feature>
<keyword evidence="10" id="KW-1185">Reference proteome</keyword>
<name>A0A0D7W3W7_9FLAO</name>
<dbReference type="GO" id="GO:0005975">
    <property type="term" value="P:carbohydrate metabolic process"/>
    <property type="evidence" value="ECO:0007669"/>
    <property type="project" value="InterPro"/>
</dbReference>
<accession>A0A0D7W3W7</accession>
<dbReference type="AlphaFoldDB" id="A0A0D7W3W7"/>
<dbReference type="InterPro" id="IPR012338">
    <property type="entry name" value="Beta-lactam/transpept-like"/>
</dbReference>
<evidence type="ECO:0000259" key="8">
    <source>
        <dbReference type="Pfam" id="PF00933"/>
    </source>
</evidence>
<dbReference type="PROSITE" id="PS00775">
    <property type="entry name" value="GLYCOSYL_HYDROL_F3"/>
    <property type="match status" value="1"/>
</dbReference>
<keyword evidence="6" id="KW-0732">Signal</keyword>
<dbReference type="GO" id="GO:0009254">
    <property type="term" value="P:peptidoglycan turnover"/>
    <property type="evidence" value="ECO:0007669"/>
    <property type="project" value="TreeGrafter"/>
</dbReference>
<dbReference type="Proteomes" id="UP000032578">
    <property type="component" value="Unassembled WGS sequence"/>
</dbReference>
<dbReference type="Gene3D" id="3.40.710.10">
    <property type="entry name" value="DD-peptidase/beta-lactamase superfamily"/>
    <property type="match status" value="1"/>
</dbReference>
<evidence type="ECO:0000256" key="4">
    <source>
        <dbReference type="ARBA" id="ARBA00022801"/>
    </source>
</evidence>
<dbReference type="PANTHER" id="PTHR30480">
    <property type="entry name" value="BETA-HEXOSAMINIDASE-RELATED"/>
    <property type="match status" value="1"/>
</dbReference>
<evidence type="ECO:0000313" key="9">
    <source>
        <dbReference type="EMBL" id="KJD33771.1"/>
    </source>
</evidence>
<comment type="similarity">
    <text evidence="2">Belongs to the glycosyl hydrolase 3 family.</text>
</comment>
<evidence type="ECO:0000256" key="6">
    <source>
        <dbReference type="SAM" id="SignalP"/>
    </source>
</evidence>
<keyword evidence="4" id="KW-0378">Hydrolase</keyword>
<dbReference type="EC" id="3.2.1.52" evidence="3"/>
<dbReference type="Gene3D" id="3.20.20.300">
    <property type="entry name" value="Glycoside hydrolase, family 3, N-terminal domain"/>
    <property type="match status" value="1"/>
</dbReference>
<feature type="chain" id="PRO_5002325215" description="beta-N-acetylhexosaminidase" evidence="6">
    <location>
        <begin position="19"/>
        <end position="969"/>
    </location>
</feature>
<dbReference type="InterPro" id="IPR017853">
    <property type="entry name" value="GH"/>
</dbReference>
<dbReference type="Gene3D" id="3.40.50.1700">
    <property type="entry name" value="Glycoside hydrolase family 3 C-terminal domain"/>
    <property type="match status" value="1"/>
</dbReference>
<comment type="caution">
    <text evidence="9">The sequence shown here is derived from an EMBL/GenBank/DDBJ whole genome shotgun (WGS) entry which is preliminary data.</text>
</comment>
<dbReference type="PANTHER" id="PTHR30480:SF13">
    <property type="entry name" value="BETA-HEXOSAMINIDASE"/>
    <property type="match status" value="1"/>
</dbReference>
<comment type="catalytic activity">
    <reaction evidence="1">
        <text>Hydrolysis of terminal non-reducing N-acetyl-D-hexosamine residues in N-acetyl-beta-D-hexosaminides.</text>
        <dbReference type="EC" id="3.2.1.52"/>
    </reaction>
</comment>
<keyword evidence="5" id="KW-0326">Glycosidase</keyword>
<reference evidence="9 10" key="1">
    <citation type="submission" date="2014-11" db="EMBL/GenBank/DDBJ databases">
        <title>Tamlana sedimentorum sp. nov., isolated from shallow sand sediments of the Sea of Japan.</title>
        <authorList>
            <person name="Romanenko L.A."/>
        </authorList>
    </citation>
    <scope>NUCLEOTIDE SEQUENCE [LARGE SCALE GENOMIC DNA]</scope>
    <source>
        <strain evidence="9 10">JCM 19808</strain>
    </source>
</reference>
<dbReference type="InterPro" id="IPR001764">
    <property type="entry name" value="Glyco_hydro_3_N"/>
</dbReference>
<dbReference type="PATRIC" id="fig|1435349.4.peg.868"/>
<dbReference type="InterPro" id="IPR036881">
    <property type="entry name" value="Glyco_hydro_3_C_sf"/>
</dbReference>
<dbReference type="STRING" id="1435349.PW52_14225"/>
<dbReference type="SUPFAM" id="SSF51445">
    <property type="entry name" value="(Trans)glycosidases"/>
    <property type="match status" value="1"/>
</dbReference>
<evidence type="ECO:0000256" key="2">
    <source>
        <dbReference type="ARBA" id="ARBA00005336"/>
    </source>
</evidence>
<feature type="signal peptide" evidence="6">
    <location>
        <begin position="1"/>
        <end position="18"/>
    </location>
</feature>
<dbReference type="InterPro" id="IPR036962">
    <property type="entry name" value="Glyco_hydro_3_N_sf"/>
</dbReference>
<protein>
    <recommendedName>
        <fullName evidence="3">beta-N-acetylhexosaminidase</fullName>
        <ecNumber evidence="3">3.2.1.52</ecNumber>
    </recommendedName>
</protein>
<evidence type="ECO:0000313" key="10">
    <source>
        <dbReference type="Proteomes" id="UP000032578"/>
    </source>
</evidence>
<feature type="domain" description="Beta-lactamase-related" evidence="7">
    <location>
        <begin position="587"/>
        <end position="947"/>
    </location>
</feature>
<dbReference type="OrthoDB" id="9805821at2"/>
<dbReference type="Pfam" id="PF00933">
    <property type="entry name" value="Glyco_hydro_3"/>
    <property type="match status" value="1"/>
</dbReference>
<dbReference type="PRINTS" id="PR00133">
    <property type="entry name" value="GLHYDRLASE3"/>
</dbReference>
<dbReference type="InterPro" id="IPR001466">
    <property type="entry name" value="Beta-lactam-related"/>
</dbReference>
<dbReference type="RefSeq" id="WP_044633638.1">
    <property type="nucleotide sequence ID" value="NZ_JTDW01000013.1"/>
</dbReference>
<gene>
    <name evidence="9" type="ORF">PW52_14225</name>
</gene>
<dbReference type="InterPro" id="IPR050226">
    <property type="entry name" value="NagZ_Beta-hexosaminidase"/>
</dbReference>
<proteinExistence type="inferred from homology"/>
<evidence type="ECO:0000256" key="5">
    <source>
        <dbReference type="ARBA" id="ARBA00023295"/>
    </source>
</evidence>
<dbReference type="InterPro" id="IPR019800">
    <property type="entry name" value="Glyco_hydro_3_AS"/>
</dbReference>
<dbReference type="Pfam" id="PF00144">
    <property type="entry name" value="Beta-lactamase"/>
    <property type="match status" value="1"/>
</dbReference>
<sequence length="969" mass="108906">MKKIVSLIAILISIQLFAQAPLQTKNVEHQKKWVDSVFSTLSLDQKIGQLFMVQAYSNRGETETNFIKKMINQFQIGGLIFMQGTPEKQVALTNQYQSQSHIPLLIGFDGEWGLNMRLKNTFRYPWNMTLGAVQNNTLIEQFGVQLGLHSKRVGIHINFAPVVDINTNPKNPIIGNRSFGENKYNVTQKAIAFTKGMQSVGVLANAKHFPGHGDTSTDSHKTLPYLDFSMSRLDSIELYPYKKLFKTDLASVMVAHLNVPVLEPENAVPTSISYKVVTELLKERMNFKGLVFTDALNMKGAANYAQPGDIDLAAFIAGNDMLLIPENVEAAVNKIKQALKTGVLTETRLDASVLKILNAKYWAGLHDFSPIKEDNIADDIITAKDEVLYRALMQEAVTLIKNDDKILPIQNLEASKVVYVKLGDSDNDNFVNTLKKYTSVDVVSDDNISGLINKLKPYNTVIIGYHKSNKNPWKSFKMSQKELSWLQEISKTNRVILDVFASPYALLDIEDFTNIDALVVSYQNSKVAQEISAQMIFGALEIKGKLPVSIKNTFPEGTGLTTPNLSRLSYTIPEEVDMDSEKLAQIDAITKKVVDSKVAPGGQVLVARYGKVIYHKNFGYHTYEKKQKVKITDLYDLASVTKILGGLPMIMKSEEQGLFNINTTLGEFLPYLKGSNKDTITLKEALSHTGKMKPWIPYYLETIDSVTKKPTDKYYNKTKTEEFSMPVASQLYLMSTYADSIYNKIAEVPQEPKSGYKYSGLVFYLIKKYLNNTYGEDMSVLNNRNFYAPLGANTLTYNPLNKFAKSDIVPTEYDTYFRHQLLHGYVHDMGAAMMNGVSGNAGLFGNANDVAKMMQMYLQDGYYGGVRYLKAKTLHKFNKRYFETDGVRRGLGFDKPQLNSKENASSRYASANSFGHSGFTGTYVWADPDSGLLFVFLSNRVHPTMTNNKIREKNIKTKIQDIIYEAILE</sequence>
<dbReference type="SUPFAM" id="SSF56601">
    <property type="entry name" value="beta-lactamase/transpeptidase-like"/>
    <property type="match status" value="1"/>
</dbReference>
<evidence type="ECO:0000256" key="3">
    <source>
        <dbReference type="ARBA" id="ARBA00012663"/>
    </source>
</evidence>
<dbReference type="SUPFAM" id="SSF52279">
    <property type="entry name" value="Beta-D-glucan exohydrolase, C-terminal domain"/>
    <property type="match status" value="1"/>
</dbReference>
<evidence type="ECO:0000256" key="1">
    <source>
        <dbReference type="ARBA" id="ARBA00001231"/>
    </source>
</evidence>
<organism evidence="9 10">
    <name type="scientific">Neotamlana sedimentorum</name>
    <dbReference type="NCBI Taxonomy" id="1435349"/>
    <lineage>
        <taxon>Bacteria</taxon>
        <taxon>Pseudomonadati</taxon>
        <taxon>Bacteroidota</taxon>
        <taxon>Flavobacteriia</taxon>
        <taxon>Flavobacteriales</taxon>
        <taxon>Flavobacteriaceae</taxon>
        <taxon>Neotamlana</taxon>
    </lineage>
</organism>
<dbReference type="EMBL" id="JTDW01000013">
    <property type="protein sequence ID" value="KJD33771.1"/>
    <property type="molecule type" value="Genomic_DNA"/>
</dbReference>